<dbReference type="EMBL" id="VCNI01000001">
    <property type="protein sequence ID" value="TMU56737.1"/>
    <property type="molecule type" value="Genomic_DNA"/>
</dbReference>
<reference evidence="3 4" key="1">
    <citation type="submission" date="2019-05" db="EMBL/GenBank/DDBJ databases">
        <title>Flagellimonas sp. AsT0115, sp. nov., isolated from a marine red algae, Asparagopsis taxiformis.</title>
        <authorList>
            <person name="Kim J."/>
            <person name="Jeong S.E."/>
            <person name="Jeon C.O."/>
        </authorList>
    </citation>
    <scope>NUCLEOTIDE SEQUENCE [LARGE SCALE GENOMIC DNA]</scope>
    <source>
        <strain evidence="3 4">AsT0115</strain>
    </source>
</reference>
<gene>
    <name evidence="3" type="ORF">FGG15_04110</name>
</gene>
<keyword evidence="4" id="KW-1185">Reference proteome</keyword>
<comment type="caution">
    <text evidence="3">The sequence shown here is derived from an EMBL/GenBank/DDBJ whole genome shotgun (WGS) entry which is preliminary data.</text>
</comment>
<organism evidence="3 4">
    <name type="scientific">Flagellimonas algicola</name>
    <dbReference type="NCBI Taxonomy" id="2583815"/>
    <lineage>
        <taxon>Bacteria</taxon>
        <taxon>Pseudomonadati</taxon>
        <taxon>Bacteroidota</taxon>
        <taxon>Flavobacteriia</taxon>
        <taxon>Flavobacteriales</taxon>
        <taxon>Flavobacteriaceae</taxon>
        <taxon>Flagellimonas</taxon>
    </lineage>
</organism>
<feature type="domain" description="Calcineurin-like phosphoesterase" evidence="2">
    <location>
        <begin position="39"/>
        <end position="157"/>
    </location>
</feature>
<keyword evidence="1" id="KW-1133">Transmembrane helix</keyword>
<dbReference type="InterPro" id="IPR004843">
    <property type="entry name" value="Calcineurin-like_PHP"/>
</dbReference>
<dbReference type="SUPFAM" id="SSF56300">
    <property type="entry name" value="Metallo-dependent phosphatases"/>
    <property type="match status" value="1"/>
</dbReference>
<sequence length="654" mass="73984">MNIVGISYRRTVTGFACILSFVICILACGKREGSHAEGLKIAFMADVHLHDIHGTFSDTGYRGVQNPVTGKYNTIRTMGAQLRSTRLFNENYFAFKAALDDAAKRGVSYVVLPGDFSDDGQPLNVRAVRKLLDFYTQQHDISFFAITGNHDPVRPFAMPSGKLDFLGEAGQEQAIVSQLDLAPQNNSTQLPPIVTAEIQNMGYEGILAELKNFGFSPSVDYHYWETPFSEYDLDTYTYNKALESAILENRMYTVYSGIALPDASYLVEPVEGLWLLALDGNVYIPKKELAEEPSSPNYYGSASIGYNQVLTHKKHLIPWVKKTMALAKTQGKMVIAFSHYPMIDFNDDTSLELSEVFGKNTFQLHRVPQESVAQGFAEAGLKIHFGGHMHINDTGVRTTKLGNTLVNVQVPSLAAYSPAYKIATIKTKNEIEVETIRMDSVQNYKELFPLYEMEHAYLTNTSTQNIWNSNILLSETYRDFTQWHLRELVRLRFLPQDWPDRFINELLSLSGAELFAVSQMDSGTFTQNAALDLDDLSQTLTEVMKENQSLPWDQLQSWKVFDLVFDFYKVRNADELALADIDQDRLQQYVLVLNAFQANESQGPQKWMGNLGRIFGKMLNGKPSDHFMIDMENGQVIQLNEERPRDFKPDISLN</sequence>
<protein>
    <submittedName>
        <fullName evidence="3">Metallophosphoesterase</fullName>
    </submittedName>
</protein>
<dbReference type="InterPro" id="IPR029052">
    <property type="entry name" value="Metallo-depent_PP-like"/>
</dbReference>
<dbReference type="Proteomes" id="UP000751614">
    <property type="component" value="Unassembled WGS sequence"/>
</dbReference>
<evidence type="ECO:0000313" key="4">
    <source>
        <dbReference type="Proteomes" id="UP000751614"/>
    </source>
</evidence>
<dbReference type="Gene3D" id="3.60.21.10">
    <property type="match status" value="2"/>
</dbReference>
<name>A0ABY2WPQ8_9FLAO</name>
<evidence type="ECO:0000313" key="3">
    <source>
        <dbReference type="EMBL" id="TMU56737.1"/>
    </source>
</evidence>
<proteinExistence type="predicted"/>
<dbReference type="RefSeq" id="WP_138833494.1">
    <property type="nucleotide sequence ID" value="NZ_VCNI01000001.1"/>
</dbReference>
<evidence type="ECO:0000259" key="2">
    <source>
        <dbReference type="Pfam" id="PF00149"/>
    </source>
</evidence>
<keyword evidence="1" id="KW-0472">Membrane</keyword>
<evidence type="ECO:0000256" key="1">
    <source>
        <dbReference type="SAM" id="Phobius"/>
    </source>
</evidence>
<accession>A0ABY2WPQ8</accession>
<dbReference type="Pfam" id="PF00149">
    <property type="entry name" value="Metallophos"/>
    <property type="match status" value="1"/>
</dbReference>
<keyword evidence="1" id="KW-0812">Transmembrane</keyword>
<feature type="transmembrane region" description="Helical" evidence="1">
    <location>
        <begin position="12"/>
        <end position="29"/>
    </location>
</feature>